<dbReference type="InterPro" id="IPR028082">
    <property type="entry name" value="Peripla_BP_I"/>
</dbReference>
<feature type="chain" id="PRO_5022929767" evidence="7">
    <location>
        <begin position="21"/>
        <end position="335"/>
    </location>
</feature>
<dbReference type="Proteomes" id="UP000323142">
    <property type="component" value="Unassembled WGS sequence"/>
</dbReference>
<gene>
    <name evidence="9" type="ORF">F0L46_15600</name>
</gene>
<evidence type="ECO:0000256" key="6">
    <source>
        <dbReference type="ARBA" id="ARBA00023288"/>
    </source>
</evidence>
<feature type="signal peptide" evidence="7">
    <location>
        <begin position="1"/>
        <end position="20"/>
    </location>
</feature>
<evidence type="ECO:0000313" key="9">
    <source>
        <dbReference type="EMBL" id="KAA2236139.1"/>
    </source>
</evidence>
<sequence>MTLKALGLALAGMVASTAVALAQGAAPKPAIVYDLGGKFDKSFNEGVYTGAERFKKETGVEYRDFEPQNDAQREQALRRFAREGFSPILAVGFSQKSALEKVAAEFPNLKFAIIDSVVEKPNVESILFKEHEGSYLVGMLAGMASKTGKVGFVGGMDIPLIRRFACGYAQGVKAAKKDAEVFVNMTGTTGAAWNDPVRGGELAKGQMDRGADVVYHAAGGTGIGVLRAVADAGKLGIGVDSNQNGLHPGKVLTSMLKRVDNAAYSTFMDAKNNTFKAGQVTLGLKEQGVAWADDEHNKPLITADMRKAVDQATADIASGKVQVHDFMSDNKCPAL</sequence>
<reference evidence="9 10" key="1">
    <citation type="submission" date="2019-09" db="EMBL/GenBank/DDBJ databases">
        <title>Salinarimonas rosea gen. nov., sp. nov., a new member of the a-2 subgroup of the Proteobacteria.</title>
        <authorList>
            <person name="Liu J."/>
        </authorList>
    </citation>
    <scope>NUCLEOTIDE SEQUENCE [LARGE SCALE GENOMIC DNA]</scope>
    <source>
        <strain evidence="9 10">BN140002</strain>
    </source>
</reference>
<evidence type="ECO:0000256" key="5">
    <source>
        <dbReference type="ARBA" id="ARBA00023136"/>
    </source>
</evidence>
<dbReference type="Gene3D" id="3.40.50.2300">
    <property type="match status" value="2"/>
</dbReference>
<dbReference type="CDD" id="cd06354">
    <property type="entry name" value="PBP1_PrnA-like"/>
    <property type="match status" value="1"/>
</dbReference>
<organism evidence="9 10">
    <name type="scientific">Salinarimonas soli</name>
    <dbReference type="NCBI Taxonomy" id="1638099"/>
    <lineage>
        <taxon>Bacteria</taxon>
        <taxon>Pseudomonadati</taxon>
        <taxon>Pseudomonadota</taxon>
        <taxon>Alphaproteobacteria</taxon>
        <taxon>Hyphomicrobiales</taxon>
        <taxon>Salinarimonadaceae</taxon>
        <taxon>Salinarimonas</taxon>
    </lineage>
</organism>
<name>A0A5B2VCU9_9HYPH</name>
<accession>A0A5B2VCU9</accession>
<dbReference type="InterPro" id="IPR050957">
    <property type="entry name" value="BMP_lipoprotein"/>
</dbReference>
<evidence type="ECO:0000256" key="3">
    <source>
        <dbReference type="ARBA" id="ARBA00022475"/>
    </source>
</evidence>
<dbReference type="RefSeq" id="WP_149819169.1">
    <property type="nucleotide sequence ID" value="NZ_VUOA01000028.1"/>
</dbReference>
<dbReference type="GO" id="GO:0005886">
    <property type="term" value="C:plasma membrane"/>
    <property type="evidence" value="ECO:0007669"/>
    <property type="project" value="UniProtKB-SubCell"/>
</dbReference>
<dbReference type="OrthoDB" id="9784230at2"/>
<protein>
    <submittedName>
        <fullName evidence="9">BMP family ABC transporter substrate-binding protein</fullName>
    </submittedName>
</protein>
<keyword evidence="5" id="KW-0472">Membrane</keyword>
<dbReference type="PANTHER" id="PTHR34296">
    <property type="entry name" value="TRANSCRIPTIONAL ACTIVATOR PROTEIN MED"/>
    <property type="match status" value="1"/>
</dbReference>
<keyword evidence="6" id="KW-0449">Lipoprotein</keyword>
<dbReference type="SUPFAM" id="SSF53822">
    <property type="entry name" value="Periplasmic binding protein-like I"/>
    <property type="match status" value="1"/>
</dbReference>
<comment type="caution">
    <text evidence="9">The sequence shown here is derived from an EMBL/GenBank/DDBJ whole genome shotgun (WGS) entry which is preliminary data.</text>
</comment>
<dbReference type="EMBL" id="VUOA01000028">
    <property type="protein sequence ID" value="KAA2236139.1"/>
    <property type="molecule type" value="Genomic_DNA"/>
</dbReference>
<dbReference type="InterPro" id="IPR003760">
    <property type="entry name" value="PnrA-like"/>
</dbReference>
<evidence type="ECO:0000313" key="10">
    <source>
        <dbReference type="Proteomes" id="UP000323142"/>
    </source>
</evidence>
<evidence type="ECO:0000256" key="4">
    <source>
        <dbReference type="ARBA" id="ARBA00022729"/>
    </source>
</evidence>
<keyword evidence="10" id="KW-1185">Reference proteome</keyword>
<dbReference type="Pfam" id="PF02608">
    <property type="entry name" value="Bmp"/>
    <property type="match status" value="1"/>
</dbReference>
<feature type="domain" description="ABC transporter substrate-binding protein PnrA-like" evidence="8">
    <location>
        <begin position="36"/>
        <end position="312"/>
    </location>
</feature>
<keyword evidence="3" id="KW-1003">Cell membrane</keyword>
<comment type="similarity">
    <text evidence="2">Belongs to the BMP lipoprotein family.</text>
</comment>
<evidence type="ECO:0000256" key="1">
    <source>
        <dbReference type="ARBA" id="ARBA00004193"/>
    </source>
</evidence>
<reference evidence="9 10" key="2">
    <citation type="submission" date="2019-09" db="EMBL/GenBank/DDBJ databases">
        <authorList>
            <person name="Jin C."/>
        </authorList>
    </citation>
    <scope>NUCLEOTIDE SEQUENCE [LARGE SCALE GENOMIC DNA]</scope>
    <source>
        <strain evidence="9 10">BN140002</strain>
    </source>
</reference>
<proteinExistence type="inferred from homology"/>
<dbReference type="AlphaFoldDB" id="A0A5B2VCU9"/>
<dbReference type="PANTHER" id="PTHR34296:SF2">
    <property type="entry name" value="ABC TRANSPORTER GUANOSINE-BINDING PROTEIN NUPN"/>
    <property type="match status" value="1"/>
</dbReference>
<evidence type="ECO:0000256" key="7">
    <source>
        <dbReference type="SAM" id="SignalP"/>
    </source>
</evidence>
<keyword evidence="4 7" id="KW-0732">Signal</keyword>
<evidence type="ECO:0000256" key="2">
    <source>
        <dbReference type="ARBA" id="ARBA00008610"/>
    </source>
</evidence>
<comment type="subcellular location">
    <subcellularLocation>
        <location evidence="1">Cell membrane</location>
        <topology evidence="1">Lipid-anchor</topology>
    </subcellularLocation>
</comment>
<evidence type="ECO:0000259" key="8">
    <source>
        <dbReference type="Pfam" id="PF02608"/>
    </source>
</evidence>